<name>A0A1I8GAY5_9PLAT</name>
<sequence length="322" mass="35639">MLRAVVIEQLPGLAVMEIRAKMQTADVISRTAIQHRLITMCWGCHQIVCNSCCSSLCMQCPLFSGRHTTFLQRSWARQLSERSDQAKKSMSPELAPKCPACDRLLCVLCDLGICPGCLRPPKAQAQPVASEPPNDCPDCSRRLCSGCGRCECRRCQQELCQSCVRVRPRRCPVKCPSSALTLRDEALPQLANEAVKEKREEPAAGKAGRKGKKKQAKDKNTDAGQQAPPKNLRCPACDRPCSLDLLVRVFCCRGRWEPLVNCTHGRKAGQNEDEQLNRRLELALCSSAGESCDSEESSEPNGFAELIPPHCRIFTGQCKQEL</sequence>
<organism evidence="1 2">
    <name type="scientific">Macrostomum lignano</name>
    <dbReference type="NCBI Taxonomy" id="282301"/>
    <lineage>
        <taxon>Eukaryota</taxon>
        <taxon>Metazoa</taxon>
        <taxon>Spiralia</taxon>
        <taxon>Lophotrochozoa</taxon>
        <taxon>Platyhelminthes</taxon>
        <taxon>Rhabditophora</taxon>
        <taxon>Macrostomorpha</taxon>
        <taxon>Macrostomida</taxon>
        <taxon>Macrostomidae</taxon>
        <taxon>Macrostomum</taxon>
    </lineage>
</organism>
<accession>A0A1I8GAY5</accession>
<evidence type="ECO:0000313" key="2">
    <source>
        <dbReference type="WBParaSite" id="maker-uti_cns_0001267-snap-gene-0.4-mRNA-1"/>
    </source>
</evidence>
<evidence type="ECO:0000313" key="1">
    <source>
        <dbReference type="Proteomes" id="UP000095280"/>
    </source>
</evidence>
<keyword evidence="1" id="KW-1185">Reference proteome</keyword>
<dbReference type="WBParaSite" id="maker-uti_cns_0001267-snap-gene-0.4-mRNA-1">
    <property type="protein sequence ID" value="maker-uti_cns_0001267-snap-gene-0.4-mRNA-1"/>
    <property type="gene ID" value="maker-uti_cns_0001267-snap-gene-0.4"/>
</dbReference>
<proteinExistence type="predicted"/>
<dbReference type="Proteomes" id="UP000095280">
    <property type="component" value="Unplaced"/>
</dbReference>
<dbReference type="AlphaFoldDB" id="A0A1I8GAY5"/>
<reference evidence="2" key="1">
    <citation type="submission" date="2016-11" db="UniProtKB">
        <authorList>
            <consortium name="WormBaseParasite"/>
        </authorList>
    </citation>
    <scope>IDENTIFICATION</scope>
</reference>
<protein>
    <submittedName>
        <fullName evidence="2">RING-type domain-containing protein</fullName>
    </submittedName>
</protein>